<evidence type="ECO:0000259" key="2">
    <source>
        <dbReference type="Pfam" id="PF15072"/>
    </source>
</evidence>
<feature type="domain" description="Homologous recombination OB-fold protein OB-fold" evidence="2">
    <location>
        <begin position="604"/>
        <end position="687"/>
    </location>
</feature>
<dbReference type="PANTHER" id="PTHR14523:SF1">
    <property type="entry name" value="HOMOLOGOUS RECOMBINATION OB-FOLD PROTEIN"/>
    <property type="match status" value="1"/>
</dbReference>
<dbReference type="InterPro" id="IPR058570">
    <property type="entry name" value="HROB_OB"/>
</dbReference>
<dbReference type="RefSeq" id="XP_004374508.1">
    <property type="nucleotide sequence ID" value="XM_004374451.2"/>
</dbReference>
<dbReference type="STRING" id="127582.A0A2Y9DHJ6"/>
<dbReference type="Pfam" id="PF15072">
    <property type="entry name" value="HROB"/>
    <property type="match status" value="1"/>
</dbReference>
<dbReference type="InParanoid" id="A0A2Y9DHJ6"/>
<feature type="compositionally biased region" description="Basic and acidic residues" evidence="1">
    <location>
        <begin position="711"/>
        <end position="727"/>
    </location>
</feature>
<proteinExistence type="predicted"/>
<dbReference type="KEGG" id="tmu:101347834"/>
<dbReference type="AlphaFoldDB" id="A0A2Y9DHJ6"/>
<feature type="region of interest" description="Disordered" evidence="1">
    <location>
        <begin position="441"/>
        <end position="469"/>
    </location>
</feature>
<evidence type="ECO:0000256" key="1">
    <source>
        <dbReference type="SAM" id="MobiDB-lite"/>
    </source>
</evidence>
<gene>
    <name evidence="4" type="primary">HROB</name>
</gene>
<sequence>MRPPGSRRLFLDPRPGRSDAALRLLLGGTVARTPTLPPGPSPRSRPAPQSGPARPTHGPQPPRRRHGNAAPTAEYPRLLVREPPDPPSGFQALTCGRASCEAGAGACRLQKLFAVEEEFEDEDFLSAVEDAENQLAGSLLVNAGCLRPVSSRPQATVQAQSSGWLPSHHPAPSETSGLPALGLRLPTSSVSRAIRGPPSTGTARLRPVSTPSSCTGNQRSMTLTEVSRELARPQSSAPRPLPTLETQQQVLGGLEGSEQDEFDAVLASMELEGSGMERKLGVSSEATGVLLTCQGEDPVLAKKARVAELSGCCPKGSTLATHNRHDGPISVQCQLLDPVVHGRPPQCHLRPGTSGNLSIPTASTVPTQQSHWRVCAKGSPLQAHQPLQTAGSSVQCSPQNHLFRQPLQSPGACLSGKPRFFGPKTPNSGCSTPSRARYGFCPRGLSGPQSPAASVESPAGTPKSPHSSLVPQAALQTPIVTNHLVQLVTAANRTPQLPMHTTTQAKARRFPGPAGLLPHQHSGKNLEEIMVSTPQTPTHGALAKFRTEIVASSQASVEEDFGRGPWLTMKSSLGLDERDPTCFLCTYSIVMVLRKAALKQLPRNKVPNMAVMIKSLTRSTVDASVVFKDPTGEMQGTVHRVLLEMRQNELKPGSVLLLKQIGVFSPSLRNHYLNVTPNNLVRIYSPDSGVGNFLKPSQPFPKDLGSFHGSLQRDVDPKSKEDLRTAQDPEAGASPEEEHLETDDLDGLLSELPEDFFSGTSSWDYPKAGHPP</sequence>
<protein>
    <submittedName>
        <fullName evidence="4">Homologous recombination OB-fold protein</fullName>
    </submittedName>
</protein>
<dbReference type="OrthoDB" id="21443at2759"/>
<dbReference type="GeneID" id="101347834"/>
<dbReference type="Proteomes" id="UP000248480">
    <property type="component" value="Unplaced"/>
</dbReference>
<dbReference type="FunCoup" id="A0A2Y9DHJ6">
    <property type="interactions" value="225"/>
</dbReference>
<dbReference type="InterPro" id="IPR028045">
    <property type="entry name" value="HROB"/>
</dbReference>
<evidence type="ECO:0000313" key="4">
    <source>
        <dbReference type="RefSeq" id="XP_004374508.1"/>
    </source>
</evidence>
<reference evidence="4" key="1">
    <citation type="submission" date="2025-08" db="UniProtKB">
        <authorList>
            <consortium name="RefSeq"/>
        </authorList>
    </citation>
    <scope>IDENTIFICATION</scope>
</reference>
<evidence type="ECO:0000313" key="3">
    <source>
        <dbReference type="Proteomes" id="UP000248480"/>
    </source>
</evidence>
<feature type="compositionally biased region" description="Polar residues" evidence="1">
    <location>
        <begin position="209"/>
        <end position="225"/>
    </location>
</feature>
<accession>A0A2Y9DHJ6</accession>
<feature type="region of interest" description="Disordered" evidence="1">
    <location>
        <begin position="704"/>
        <end position="772"/>
    </location>
</feature>
<feature type="compositionally biased region" description="Pro residues" evidence="1">
    <location>
        <begin position="35"/>
        <end position="45"/>
    </location>
</feature>
<dbReference type="GO" id="GO:0000725">
    <property type="term" value="P:recombinational repair"/>
    <property type="evidence" value="ECO:0007669"/>
    <property type="project" value="InterPro"/>
</dbReference>
<feature type="region of interest" description="Disordered" evidence="1">
    <location>
        <begin position="25"/>
        <end position="70"/>
    </location>
</feature>
<feature type="region of interest" description="Disordered" evidence="1">
    <location>
        <begin position="162"/>
        <end position="243"/>
    </location>
</feature>
<keyword evidence="3" id="KW-1185">Reference proteome</keyword>
<feature type="compositionally biased region" description="Low complexity" evidence="1">
    <location>
        <begin position="46"/>
        <end position="55"/>
    </location>
</feature>
<dbReference type="CTD" id="78995"/>
<dbReference type="PANTHER" id="PTHR14523">
    <property type="entry name" value="UNCHARACTERIZED PROTEIN C17ORF53 HOMOLOG"/>
    <property type="match status" value="1"/>
</dbReference>
<name>A0A2Y9DHJ6_TRIMA</name>
<feature type="region of interest" description="Disordered" evidence="1">
    <location>
        <begin position="414"/>
        <end position="433"/>
    </location>
</feature>
<organism evidence="3 4">
    <name type="scientific">Trichechus manatus latirostris</name>
    <name type="common">Florida manatee</name>
    <dbReference type="NCBI Taxonomy" id="127582"/>
    <lineage>
        <taxon>Eukaryota</taxon>
        <taxon>Metazoa</taxon>
        <taxon>Chordata</taxon>
        <taxon>Craniata</taxon>
        <taxon>Vertebrata</taxon>
        <taxon>Euteleostomi</taxon>
        <taxon>Mammalia</taxon>
        <taxon>Eutheria</taxon>
        <taxon>Afrotheria</taxon>
        <taxon>Sirenia</taxon>
        <taxon>Trichechidae</taxon>
        <taxon>Trichechus</taxon>
    </lineage>
</organism>